<keyword evidence="2 9" id="KW-0963">Cytoplasm</keyword>
<comment type="caution">
    <text evidence="9">Lacks conserved residue(s) required for the propagation of feature annotation.</text>
</comment>
<dbReference type="PANTHER" id="PTHR11956:SF5">
    <property type="entry name" value="ARGININE--TRNA LIGASE, CYTOPLASMIC"/>
    <property type="match status" value="1"/>
</dbReference>
<dbReference type="InterPro" id="IPR001412">
    <property type="entry name" value="aa-tRNA-synth_I_CS"/>
</dbReference>
<dbReference type="InterPro" id="IPR014729">
    <property type="entry name" value="Rossmann-like_a/b/a_fold"/>
</dbReference>
<organism evidence="14 15">
    <name type="scientific">Kitasatospora nipponensis</name>
    <dbReference type="NCBI Taxonomy" id="258049"/>
    <lineage>
        <taxon>Bacteria</taxon>
        <taxon>Bacillati</taxon>
        <taxon>Actinomycetota</taxon>
        <taxon>Actinomycetes</taxon>
        <taxon>Kitasatosporales</taxon>
        <taxon>Streptomycetaceae</taxon>
        <taxon>Kitasatospora</taxon>
    </lineage>
</organism>
<dbReference type="InterPro" id="IPR001278">
    <property type="entry name" value="Arg-tRNA-ligase"/>
</dbReference>
<gene>
    <name evidence="14" type="primary">argS_2</name>
    <name evidence="9" type="synonym">argS</name>
    <name evidence="14" type="ORF">GCM10009665_51170</name>
</gene>
<dbReference type="InterPro" id="IPR008909">
    <property type="entry name" value="DALR_anticod-bd"/>
</dbReference>
<proteinExistence type="inferred from homology"/>
<sequence>MTSVSPLAASVRVRLQQAIDAALPDAPGCDPQLRRSERADFQVDGLLGAARTLGTAPRVLAQRVVDVLAADAPTGDPLIAGWEVSGPGFVNLTLTDAALLGQAEARLADDRLGVAPWAAPGTTTVLDYSQPNVAKEMHAGHLRSTVIGDALARILAFGGERVVRRNHLGDWGTQFGMLIQFQDEQVEPDVPDEVPDVPDTEGEPGRQPGGLGSLTLLYRAARARFEADPAFAERSRRRVVALQAGDPATVAAWQRMVAESKQHFEAVYRQLDVLLTDQDAVGESHYNPVLPQLCEELEAAGVAVRSNGALCVFFEDVLGPDGEPVPLIVRKRDGGYGYAATDLAAVRERVSVLGADRLLYVVDHRQALHFRMVFETARRAGWLPAHVHAEHLPFGTVTGPDGRPFKTRAGETVRLVDLLEQAVASAGEAVAVREADPRGAARSPGQRSELARQLGIAAVKYADLSTSRARDYAFDAARMVSMTGDTGVYLQYAHARIHSILRKAPADAVARANPDVVLLPSERVLALLLDEFGAALTAAAGSCEPHRLCDYLHRLAVAFSAFYEHGPVLSAPDRATRENRLLLCRLTARTLAQGLELLGLAAPERL</sequence>
<evidence type="ECO:0000256" key="7">
    <source>
        <dbReference type="ARBA" id="ARBA00023146"/>
    </source>
</evidence>
<accession>A0ABP4H9C9</accession>
<feature type="region of interest" description="Disordered" evidence="11">
    <location>
        <begin position="189"/>
        <end position="209"/>
    </location>
</feature>
<feature type="domain" description="Arginyl tRNA synthetase N-terminal" evidence="13">
    <location>
        <begin position="9"/>
        <end position="94"/>
    </location>
</feature>
<dbReference type="PANTHER" id="PTHR11956">
    <property type="entry name" value="ARGINYL-TRNA SYNTHETASE"/>
    <property type="match status" value="1"/>
</dbReference>
<comment type="catalytic activity">
    <reaction evidence="8 9">
        <text>tRNA(Arg) + L-arginine + ATP = L-arginyl-tRNA(Arg) + AMP + diphosphate</text>
        <dbReference type="Rhea" id="RHEA:20301"/>
        <dbReference type="Rhea" id="RHEA-COMP:9658"/>
        <dbReference type="Rhea" id="RHEA-COMP:9673"/>
        <dbReference type="ChEBI" id="CHEBI:30616"/>
        <dbReference type="ChEBI" id="CHEBI:32682"/>
        <dbReference type="ChEBI" id="CHEBI:33019"/>
        <dbReference type="ChEBI" id="CHEBI:78442"/>
        <dbReference type="ChEBI" id="CHEBI:78513"/>
        <dbReference type="ChEBI" id="CHEBI:456215"/>
        <dbReference type="EC" id="6.1.1.19"/>
    </reaction>
</comment>
<evidence type="ECO:0000313" key="15">
    <source>
        <dbReference type="Proteomes" id="UP001500037"/>
    </source>
</evidence>
<evidence type="ECO:0000259" key="13">
    <source>
        <dbReference type="SMART" id="SM01016"/>
    </source>
</evidence>
<keyword evidence="4 9" id="KW-0547">Nucleotide-binding</keyword>
<comment type="subcellular location">
    <subcellularLocation>
        <location evidence="9">Cytoplasm</location>
    </subcellularLocation>
</comment>
<dbReference type="CDD" id="cd07956">
    <property type="entry name" value="Anticodon_Ia_Arg"/>
    <property type="match status" value="1"/>
</dbReference>
<evidence type="ECO:0000256" key="9">
    <source>
        <dbReference type="HAMAP-Rule" id="MF_00123"/>
    </source>
</evidence>
<dbReference type="InterPro" id="IPR009080">
    <property type="entry name" value="tRNAsynth_Ia_anticodon-bd"/>
</dbReference>
<dbReference type="SMART" id="SM00836">
    <property type="entry name" value="DALR_1"/>
    <property type="match status" value="1"/>
</dbReference>
<dbReference type="SUPFAM" id="SSF52374">
    <property type="entry name" value="Nucleotidylyl transferase"/>
    <property type="match status" value="1"/>
</dbReference>
<evidence type="ECO:0000256" key="2">
    <source>
        <dbReference type="ARBA" id="ARBA00022490"/>
    </source>
</evidence>
<keyword evidence="5 9" id="KW-0067">ATP-binding</keyword>
<keyword evidence="15" id="KW-1185">Reference proteome</keyword>
<dbReference type="InterPro" id="IPR036695">
    <property type="entry name" value="Arg-tRNA-synth_N_sf"/>
</dbReference>
<dbReference type="SMART" id="SM01016">
    <property type="entry name" value="Arg_tRNA_synt_N"/>
    <property type="match status" value="1"/>
</dbReference>
<dbReference type="CDD" id="cd00671">
    <property type="entry name" value="ArgRS_core"/>
    <property type="match status" value="1"/>
</dbReference>
<dbReference type="Pfam" id="PF00750">
    <property type="entry name" value="tRNA-synt_1d"/>
    <property type="match status" value="1"/>
</dbReference>
<evidence type="ECO:0000256" key="1">
    <source>
        <dbReference type="ARBA" id="ARBA00005594"/>
    </source>
</evidence>
<feature type="compositionally biased region" description="Acidic residues" evidence="11">
    <location>
        <begin position="189"/>
        <end position="202"/>
    </location>
</feature>
<comment type="subunit">
    <text evidence="9">Monomer.</text>
</comment>
<dbReference type="Gene3D" id="3.40.50.620">
    <property type="entry name" value="HUPs"/>
    <property type="match status" value="1"/>
</dbReference>
<dbReference type="RefSeq" id="WP_344444328.1">
    <property type="nucleotide sequence ID" value="NZ_BAAALF010000108.1"/>
</dbReference>
<keyword evidence="6 9" id="KW-0648">Protein biosynthesis</keyword>
<evidence type="ECO:0000259" key="12">
    <source>
        <dbReference type="SMART" id="SM00836"/>
    </source>
</evidence>
<name>A0ABP4H9C9_9ACTN</name>
<evidence type="ECO:0000256" key="8">
    <source>
        <dbReference type="ARBA" id="ARBA00049339"/>
    </source>
</evidence>
<protein>
    <recommendedName>
        <fullName evidence="9">Arginine--tRNA ligase</fullName>
        <ecNumber evidence="9">6.1.1.19</ecNumber>
    </recommendedName>
    <alternativeName>
        <fullName evidence="9">Arginyl-tRNA synthetase</fullName>
        <shortName evidence="9">ArgRS</shortName>
    </alternativeName>
</protein>
<evidence type="ECO:0000256" key="3">
    <source>
        <dbReference type="ARBA" id="ARBA00022598"/>
    </source>
</evidence>
<comment type="similarity">
    <text evidence="1 9 10">Belongs to the class-I aminoacyl-tRNA synthetase family.</text>
</comment>
<evidence type="ECO:0000256" key="6">
    <source>
        <dbReference type="ARBA" id="ARBA00022917"/>
    </source>
</evidence>
<dbReference type="Pfam" id="PF03485">
    <property type="entry name" value="Arg_tRNA_synt_N"/>
    <property type="match status" value="1"/>
</dbReference>
<feature type="domain" description="DALR anticodon binding" evidence="12">
    <location>
        <begin position="490"/>
        <end position="606"/>
    </location>
</feature>
<evidence type="ECO:0000256" key="5">
    <source>
        <dbReference type="ARBA" id="ARBA00022840"/>
    </source>
</evidence>
<comment type="caution">
    <text evidence="14">The sequence shown here is derived from an EMBL/GenBank/DDBJ whole genome shotgun (WGS) entry which is preliminary data.</text>
</comment>
<dbReference type="GO" id="GO:0016874">
    <property type="term" value="F:ligase activity"/>
    <property type="evidence" value="ECO:0007669"/>
    <property type="project" value="UniProtKB-KW"/>
</dbReference>
<dbReference type="Gene3D" id="1.10.730.10">
    <property type="entry name" value="Isoleucyl-tRNA Synthetase, Domain 1"/>
    <property type="match status" value="1"/>
</dbReference>
<dbReference type="Gene3D" id="3.30.1360.70">
    <property type="entry name" value="Arginyl tRNA synthetase N-terminal domain"/>
    <property type="match status" value="1"/>
</dbReference>
<dbReference type="Pfam" id="PF05746">
    <property type="entry name" value="DALR_1"/>
    <property type="match status" value="1"/>
</dbReference>
<evidence type="ECO:0000256" key="10">
    <source>
        <dbReference type="RuleBase" id="RU363038"/>
    </source>
</evidence>
<dbReference type="InterPro" id="IPR035684">
    <property type="entry name" value="ArgRS_core"/>
</dbReference>
<dbReference type="Proteomes" id="UP001500037">
    <property type="component" value="Unassembled WGS sequence"/>
</dbReference>
<evidence type="ECO:0000313" key="14">
    <source>
        <dbReference type="EMBL" id="GAA1254291.1"/>
    </source>
</evidence>
<dbReference type="PRINTS" id="PR01038">
    <property type="entry name" value="TRNASYNTHARG"/>
</dbReference>
<reference evidence="15" key="1">
    <citation type="journal article" date="2019" name="Int. J. Syst. Evol. Microbiol.">
        <title>The Global Catalogue of Microorganisms (GCM) 10K type strain sequencing project: providing services to taxonomists for standard genome sequencing and annotation.</title>
        <authorList>
            <consortium name="The Broad Institute Genomics Platform"/>
            <consortium name="The Broad Institute Genome Sequencing Center for Infectious Disease"/>
            <person name="Wu L."/>
            <person name="Ma J."/>
        </authorList>
    </citation>
    <scope>NUCLEOTIDE SEQUENCE [LARGE SCALE GENOMIC DNA]</scope>
    <source>
        <strain evidence="15">JCM 13004</strain>
    </source>
</reference>
<dbReference type="SUPFAM" id="SSF55190">
    <property type="entry name" value="Arginyl-tRNA synthetase (ArgRS), N-terminal 'additional' domain"/>
    <property type="match status" value="1"/>
</dbReference>
<evidence type="ECO:0000256" key="11">
    <source>
        <dbReference type="SAM" id="MobiDB-lite"/>
    </source>
</evidence>
<dbReference type="EMBL" id="BAAALF010000108">
    <property type="protein sequence ID" value="GAA1254291.1"/>
    <property type="molecule type" value="Genomic_DNA"/>
</dbReference>
<dbReference type="SUPFAM" id="SSF47323">
    <property type="entry name" value="Anticodon-binding domain of a subclass of class I aminoacyl-tRNA synthetases"/>
    <property type="match status" value="1"/>
</dbReference>
<dbReference type="EC" id="6.1.1.19" evidence="9"/>
<dbReference type="NCBIfam" id="TIGR00456">
    <property type="entry name" value="argS"/>
    <property type="match status" value="1"/>
</dbReference>
<dbReference type="HAMAP" id="MF_00123">
    <property type="entry name" value="Arg_tRNA_synth"/>
    <property type="match status" value="1"/>
</dbReference>
<keyword evidence="7 9" id="KW-0030">Aminoacyl-tRNA synthetase</keyword>
<dbReference type="InterPro" id="IPR005148">
    <property type="entry name" value="Arg-tRNA-synth_N"/>
</dbReference>
<evidence type="ECO:0000256" key="4">
    <source>
        <dbReference type="ARBA" id="ARBA00022741"/>
    </source>
</evidence>
<dbReference type="PROSITE" id="PS00178">
    <property type="entry name" value="AA_TRNA_LIGASE_I"/>
    <property type="match status" value="1"/>
</dbReference>
<keyword evidence="3 9" id="KW-0436">Ligase</keyword>